<evidence type="ECO:0000256" key="2">
    <source>
        <dbReference type="ARBA" id="ARBA00012438"/>
    </source>
</evidence>
<keyword evidence="5" id="KW-0547">Nucleotide-binding</keyword>
<dbReference type="Gene3D" id="3.30.565.10">
    <property type="entry name" value="Histidine kinase-like ATPase, C-terminal domain"/>
    <property type="match status" value="1"/>
</dbReference>
<protein>
    <recommendedName>
        <fullName evidence="2">histidine kinase</fullName>
        <ecNumber evidence="2">2.7.13.3</ecNumber>
    </recommendedName>
</protein>
<dbReference type="GO" id="GO:0016020">
    <property type="term" value="C:membrane"/>
    <property type="evidence" value="ECO:0007669"/>
    <property type="project" value="InterPro"/>
</dbReference>
<evidence type="ECO:0000259" key="11">
    <source>
        <dbReference type="SMART" id="SM00387"/>
    </source>
</evidence>
<dbReference type="EMBL" id="DXAY01000197">
    <property type="protein sequence ID" value="HIZ75273.1"/>
    <property type="molecule type" value="Genomic_DNA"/>
</dbReference>
<accession>A0A9D2G9T6</accession>
<dbReference type="Gene3D" id="1.20.5.1930">
    <property type="match status" value="1"/>
</dbReference>
<feature type="domain" description="Histidine kinase/HSP90-like ATPase" evidence="11">
    <location>
        <begin position="282"/>
        <end position="370"/>
    </location>
</feature>
<name>A0A9D2G9T6_9FIRM</name>
<sequence length="379" mass="42392">MKHVLNPAAVMLLCMFSLFFVQPDLPYIAAFLCAVIVFCADCIAENGRIFGLFCLFFFLTGLANPDSALFFPAASYGLFRRKLYPAAAAGVLLFCIILFRAGWELTSTGSSFPGGGDFPMLLLCLDLFGFLTAFLLAEETRTREELEAALRRTQDDSTERDLLLTEKNRSIQEKQDYEIYAATLRERNRIAREIHDNVGHLLSRSILLVGAAKAVSREESLAPTLDSLDTTLNSAMDSIRASVHDLRDEAVNLEEAVRSLTGDFTFCPVTFQYDAGRTVPRDVKYAFISISKEALSNIMRHSNATKAVLTIREHPALYQLFIEDNGTRIQKRGNGMGLANMRDRVEKLGGNIHFSSENGFRILATIPKRRQDDETDTDR</sequence>
<evidence type="ECO:0000256" key="7">
    <source>
        <dbReference type="ARBA" id="ARBA00022840"/>
    </source>
</evidence>
<keyword evidence="9" id="KW-0175">Coiled coil</keyword>
<dbReference type="GO" id="GO:0046983">
    <property type="term" value="F:protein dimerization activity"/>
    <property type="evidence" value="ECO:0007669"/>
    <property type="project" value="InterPro"/>
</dbReference>
<feature type="transmembrane region" description="Helical" evidence="10">
    <location>
        <begin position="83"/>
        <end position="103"/>
    </location>
</feature>
<keyword evidence="8" id="KW-0902">Two-component regulatory system</keyword>
<dbReference type="InterPro" id="IPR036890">
    <property type="entry name" value="HATPase_C_sf"/>
</dbReference>
<comment type="caution">
    <text evidence="12">The sequence shown here is derived from an EMBL/GenBank/DDBJ whole genome shotgun (WGS) entry which is preliminary data.</text>
</comment>
<keyword evidence="4" id="KW-0808">Transferase</keyword>
<dbReference type="PANTHER" id="PTHR24421:SF10">
    <property type="entry name" value="NITRATE_NITRITE SENSOR PROTEIN NARQ"/>
    <property type="match status" value="1"/>
</dbReference>
<gene>
    <name evidence="12" type="ORF">H9723_08560</name>
</gene>
<feature type="transmembrane region" description="Helical" evidence="10">
    <location>
        <begin position="49"/>
        <end position="71"/>
    </location>
</feature>
<dbReference type="InterPro" id="IPR003594">
    <property type="entry name" value="HATPase_dom"/>
</dbReference>
<dbReference type="Proteomes" id="UP000824116">
    <property type="component" value="Unassembled WGS sequence"/>
</dbReference>
<dbReference type="SUPFAM" id="SSF55874">
    <property type="entry name" value="ATPase domain of HSP90 chaperone/DNA topoisomerase II/histidine kinase"/>
    <property type="match status" value="1"/>
</dbReference>
<keyword evidence="10" id="KW-1133">Transmembrane helix</keyword>
<dbReference type="InterPro" id="IPR011712">
    <property type="entry name" value="Sig_transdc_His_kin_sub3_dim/P"/>
</dbReference>
<dbReference type="Pfam" id="PF07730">
    <property type="entry name" value="HisKA_3"/>
    <property type="match status" value="1"/>
</dbReference>
<evidence type="ECO:0000313" key="12">
    <source>
        <dbReference type="EMBL" id="HIZ75273.1"/>
    </source>
</evidence>
<evidence type="ECO:0000256" key="9">
    <source>
        <dbReference type="SAM" id="Coils"/>
    </source>
</evidence>
<dbReference type="GO" id="GO:0005524">
    <property type="term" value="F:ATP binding"/>
    <property type="evidence" value="ECO:0007669"/>
    <property type="project" value="UniProtKB-KW"/>
</dbReference>
<dbReference type="GO" id="GO:0000155">
    <property type="term" value="F:phosphorelay sensor kinase activity"/>
    <property type="evidence" value="ECO:0007669"/>
    <property type="project" value="InterPro"/>
</dbReference>
<dbReference type="Pfam" id="PF02518">
    <property type="entry name" value="HATPase_c"/>
    <property type="match status" value="1"/>
</dbReference>
<evidence type="ECO:0000256" key="3">
    <source>
        <dbReference type="ARBA" id="ARBA00022553"/>
    </source>
</evidence>
<keyword evidence="7" id="KW-0067">ATP-binding</keyword>
<dbReference type="EC" id="2.7.13.3" evidence="2"/>
<dbReference type="CDD" id="cd16917">
    <property type="entry name" value="HATPase_UhpB-NarQ-NarX-like"/>
    <property type="match status" value="1"/>
</dbReference>
<dbReference type="InterPro" id="IPR050482">
    <property type="entry name" value="Sensor_HK_TwoCompSys"/>
</dbReference>
<evidence type="ECO:0000256" key="4">
    <source>
        <dbReference type="ARBA" id="ARBA00022679"/>
    </source>
</evidence>
<dbReference type="AlphaFoldDB" id="A0A9D2G9T6"/>
<evidence type="ECO:0000256" key="8">
    <source>
        <dbReference type="ARBA" id="ARBA00023012"/>
    </source>
</evidence>
<evidence type="ECO:0000256" key="5">
    <source>
        <dbReference type="ARBA" id="ARBA00022741"/>
    </source>
</evidence>
<dbReference type="SMART" id="SM00387">
    <property type="entry name" value="HATPase_c"/>
    <property type="match status" value="1"/>
</dbReference>
<reference evidence="12" key="2">
    <citation type="submission" date="2021-04" db="EMBL/GenBank/DDBJ databases">
        <authorList>
            <person name="Gilroy R."/>
        </authorList>
    </citation>
    <scope>NUCLEOTIDE SEQUENCE</scope>
    <source>
        <strain evidence="12">CHK196-3914</strain>
    </source>
</reference>
<comment type="catalytic activity">
    <reaction evidence="1">
        <text>ATP + protein L-histidine = ADP + protein N-phospho-L-histidine.</text>
        <dbReference type="EC" id="2.7.13.3"/>
    </reaction>
</comment>
<organism evidence="12 13">
    <name type="scientific">Candidatus Mediterraneibacter stercoravium</name>
    <dbReference type="NCBI Taxonomy" id="2838685"/>
    <lineage>
        <taxon>Bacteria</taxon>
        <taxon>Bacillati</taxon>
        <taxon>Bacillota</taxon>
        <taxon>Clostridia</taxon>
        <taxon>Lachnospirales</taxon>
        <taxon>Lachnospiraceae</taxon>
        <taxon>Mediterraneibacter</taxon>
    </lineage>
</organism>
<keyword evidence="10" id="KW-0812">Transmembrane</keyword>
<feature type="transmembrane region" description="Helical" evidence="10">
    <location>
        <begin position="118"/>
        <end position="137"/>
    </location>
</feature>
<evidence type="ECO:0000256" key="10">
    <source>
        <dbReference type="SAM" id="Phobius"/>
    </source>
</evidence>
<proteinExistence type="predicted"/>
<keyword evidence="6 12" id="KW-0418">Kinase</keyword>
<keyword evidence="10" id="KW-0472">Membrane</keyword>
<feature type="coiled-coil region" evidence="9">
    <location>
        <begin position="236"/>
        <end position="263"/>
    </location>
</feature>
<keyword evidence="3" id="KW-0597">Phosphoprotein</keyword>
<evidence type="ECO:0000313" key="13">
    <source>
        <dbReference type="Proteomes" id="UP000824116"/>
    </source>
</evidence>
<reference evidence="12" key="1">
    <citation type="journal article" date="2021" name="PeerJ">
        <title>Extensive microbial diversity within the chicken gut microbiome revealed by metagenomics and culture.</title>
        <authorList>
            <person name="Gilroy R."/>
            <person name="Ravi A."/>
            <person name="Getino M."/>
            <person name="Pursley I."/>
            <person name="Horton D.L."/>
            <person name="Alikhan N.F."/>
            <person name="Baker D."/>
            <person name="Gharbi K."/>
            <person name="Hall N."/>
            <person name="Watson M."/>
            <person name="Adriaenssens E.M."/>
            <person name="Foster-Nyarko E."/>
            <person name="Jarju S."/>
            <person name="Secka A."/>
            <person name="Antonio M."/>
            <person name="Oren A."/>
            <person name="Chaudhuri R.R."/>
            <person name="La Ragione R."/>
            <person name="Hildebrand F."/>
            <person name="Pallen M.J."/>
        </authorList>
    </citation>
    <scope>NUCLEOTIDE SEQUENCE</scope>
    <source>
        <strain evidence="12">CHK196-3914</strain>
    </source>
</reference>
<evidence type="ECO:0000256" key="6">
    <source>
        <dbReference type="ARBA" id="ARBA00022777"/>
    </source>
</evidence>
<evidence type="ECO:0000256" key="1">
    <source>
        <dbReference type="ARBA" id="ARBA00000085"/>
    </source>
</evidence>
<dbReference type="PANTHER" id="PTHR24421">
    <property type="entry name" value="NITRATE/NITRITE SENSOR PROTEIN NARX-RELATED"/>
    <property type="match status" value="1"/>
</dbReference>